<dbReference type="SUPFAM" id="SSF53697">
    <property type="entry name" value="SIS domain"/>
    <property type="match status" value="1"/>
</dbReference>
<proteinExistence type="predicted"/>
<dbReference type="InterPro" id="IPR047640">
    <property type="entry name" value="RpiR-like"/>
</dbReference>
<dbReference type="RefSeq" id="WP_146309131.1">
    <property type="nucleotide sequence ID" value="NZ_CP041663.1"/>
</dbReference>
<organism evidence="1 4">
    <name type="scientific">Mycoplasma anserisalpingitidis</name>
    <dbReference type="NCBI Taxonomy" id="519450"/>
    <lineage>
        <taxon>Bacteria</taxon>
        <taxon>Bacillati</taxon>
        <taxon>Mycoplasmatota</taxon>
        <taxon>Mollicutes</taxon>
        <taxon>Mycoplasmataceae</taxon>
        <taxon>Mycoplasma</taxon>
    </lineage>
</organism>
<dbReference type="GO" id="GO:0097367">
    <property type="term" value="F:carbohydrate derivative binding"/>
    <property type="evidence" value="ECO:0007669"/>
    <property type="project" value="InterPro"/>
</dbReference>
<dbReference type="PANTHER" id="PTHR30514:SF1">
    <property type="entry name" value="HTH-TYPE TRANSCRIPTIONAL REGULATOR HEXR-RELATED"/>
    <property type="match status" value="1"/>
</dbReference>
<dbReference type="EMBL" id="CP042295">
    <property type="protein sequence ID" value="QDY87113.1"/>
    <property type="molecule type" value="Genomic_DNA"/>
</dbReference>
<dbReference type="KEGG" id="mans:FRW55_03035"/>
<evidence type="ECO:0000313" key="4">
    <source>
        <dbReference type="Proteomes" id="UP000318927"/>
    </source>
</evidence>
<dbReference type="GO" id="GO:1901135">
    <property type="term" value="P:carbohydrate derivative metabolic process"/>
    <property type="evidence" value="ECO:0007669"/>
    <property type="project" value="InterPro"/>
</dbReference>
<dbReference type="InterPro" id="IPR046348">
    <property type="entry name" value="SIS_dom_sf"/>
</dbReference>
<dbReference type="Proteomes" id="UP000317512">
    <property type="component" value="Chromosome"/>
</dbReference>
<dbReference type="GO" id="GO:0003700">
    <property type="term" value="F:DNA-binding transcription factor activity"/>
    <property type="evidence" value="ECO:0007669"/>
    <property type="project" value="InterPro"/>
</dbReference>
<gene>
    <name evidence="2" type="ORF">FOY43_03395</name>
    <name evidence="1" type="ORF">FRW55_03035</name>
</gene>
<reference evidence="1 4" key="1">
    <citation type="journal article" date="2019" name="Microbiol. Resour. Announc.">
        <title>Complete Genome Sequences of Three Mycoplasma anserisalpingitis (Mycoplasma sp. 1220) Strains.</title>
        <authorList>
            <person name="Grozner D."/>
            <person name="Forro B."/>
            <person name="Kovacs A.B."/>
            <person name="Marton S."/>
            <person name="Banyai K."/>
            <person name="Kreizinger Z."/>
            <person name="Sulyok K.M."/>
            <person name="Gyuranecz M."/>
        </authorList>
    </citation>
    <scope>NUCLEOTIDE SEQUENCE [LARGE SCALE GENOMIC DNA]</scope>
    <source>
        <strain evidence="1 4">ATCC:BAA-2147</strain>
        <strain evidence="2">MYCAV93</strain>
    </source>
</reference>
<sequence length="261" mass="30079">MSKKKTTSSEQSKNSRSEEYVSSLISISKQDKNVSSYIATKILEMLQNGEKFTKAIDFAKTIGVSNSALTFFVKKTNLTNFKEIIFVHNLLIDFKSNTEKVDYGDSIYKAAKILNSANKIFLVGVSSSVGFNYDFYLKLLRMDKHCILVWNKYEQIGLSHILNENDVIIVNSISLQHLWMIEIIKKTKAKVILISSWIPEEIKNKVKFYFKVDSNEKSDGLRLYSMKSRIASAEIFYKIYDCMKSMGDNLEKIKLTSYRQE</sequence>
<dbReference type="Gene3D" id="3.40.50.10490">
    <property type="entry name" value="Glucose-6-phosphate isomerase like protein, domain 1"/>
    <property type="match status" value="1"/>
</dbReference>
<keyword evidence="4" id="KW-1185">Reference proteome</keyword>
<protein>
    <submittedName>
        <fullName evidence="1">MurR/RpiR family transcriptional regulator</fullName>
    </submittedName>
</protein>
<dbReference type="OrthoDB" id="397800at2"/>
<dbReference type="InterPro" id="IPR036388">
    <property type="entry name" value="WH-like_DNA-bd_sf"/>
</dbReference>
<dbReference type="Gene3D" id="1.10.10.10">
    <property type="entry name" value="Winged helix-like DNA-binding domain superfamily/Winged helix DNA-binding domain"/>
    <property type="match status" value="1"/>
</dbReference>
<dbReference type="AlphaFoldDB" id="A0A5B8J912"/>
<accession>A0A5B8J912</accession>
<dbReference type="Proteomes" id="UP000318927">
    <property type="component" value="Chromosome"/>
</dbReference>
<name>A0A5B8J912_9MOLU</name>
<evidence type="ECO:0000313" key="3">
    <source>
        <dbReference type="Proteomes" id="UP000317512"/>
    </source>
</evidence>
<reference evidence="3" key="2">
    <citation type="submission" date="2019-07" db="EMBL/GenBank/DDBJ databases">
        <title>Complete genome sequences of three Mycoplasma sp. 1220 strains.</title>
        <authorList>
            <person name="Grozner D."/>
            <person name="Forro B."/>
            <person name="Kovacs A.B."/>
            <person name="Marton S."/>
            <person name="Banyai K."/>
            <person name="Kreizinger Z."/>
            <person name="Sulyok K.M."/>
            <person name="Gyuranecz M."/>
        </authorList>
    </citation>
    <scope>NUCLEOTIDE SEQUENCE [LARGE SCALE GENOMIC DNA]</scope>
    <source>
        <strain evidence="3">MYCAV93</strain>
    </source>
</reference>
<dbReference type="PANTHER" id="PTHR30514">
    <property type="entry name" value="GLUCOKINASE"/>
    <property type="match status" value="1"/>
</dbReference>
<evidence type="ECO:0000313" key="2">
    <source>
        <dbReference type="EMBL" id="QDY88679.1"/>
    </source>
</evidence>
<dbReference type="GO" id="GO:0003677">
    <property type="term" value="F:DNA binding"/>
    <property type="evidence" value="ECO:0007669"/>
    <property type="project" value="InterPro"/>
</dbReference>
<evidence type="ECO:0000313" key="1">
    <source>
        <dbReference type="EMBL" id="QDY87113.1"/>
    </source>
</evidence>
<dbReference type="EMBL" id="CP041663">
    <property type="protein sequence ID" value="QDY88679.1"/>
    <property type="molecule type" value="Genomic_DNA"/>
</dbReference>